<dbReference type="PANTHER" id="PTHR37707">
    <property type="entry name" value="MATERNAL EFFECT EMBRYO ARREST 9"/>
    <property type="match status" value="1"/>
</dbReference>
<dbReference type="GO" id="GO:0061928">
    <property type="term" value="F:glutathione specific gamma-glutamylcyclotransferase activity"/>
    <property type="evidence" value="ECO:0007669"/>
    <property type="project" value="InterPro"/>
</dbReference>
<evidence type="ECO:0008006" key="5">
    <source>
        <dbReference type="Google" id="ProtNLM"/>
    </source>
</evidence>
<dbReference type="AlphaFoldDB" id="A0A822Y0G7"/>
<keyword evidence="2" id="KW-0175">Coiled coil</keyword>
<feature type="coiled-coil region" evidence="2">
    <location>
        <begin position="52"/>
        <end position="105"/>
    </location>
</feature>
<dbReference type="Pfam" id="PF04752">
    <property type="entry name" value="ChaC"/>
    <property type="match status" value="1"/>
</dbReference>
<organism evidence="3 4">
    <name type="scientific">Nelumbo nucifera</name>
    <name type="common">Sacred lotus</name>
    <dbReference type="NCBI Taxonomy" id="4432"/>
    <lineage>
        <taxon>Eukaryota</taxon>
        <taxon>Viridiplantae</taxon>
        <taxon>Streptophyta</taxon>
        <taxon>Embryophyta</taxon>
        <taxon>Tracheophyta</taxon>
        <taxon>Spermatophyta</taxon>
        <taxon>Magnoliopsida</taxon>
        <taxon>Proteales</taxon>
        <taxon>Nelumbonaceae</taxon>
        <taxon>Nelumbo</taxon>
    </lineage>
</organism>
<dbReference type="Proteomes" id="UP000607653">
    <property type="component" value="Unassembled WGS sequence"/>
</dbReference>
<evidence type="ECO:0000256" key="2">
    <source>
        <dbReference type="SAM" id="Coils"/>
    </source>
</evidence>
<proteinExistence type="predicted"/>
<keyword evidence="4" id="KW-1185">Reference proteome</keyword>
<protein>
    <recommendedName>
        <fullName evidence="5">Gamma-glutamylcyclotransferase</fullName>
    </recommendedName>
</protein>
<evidence type="ECO:0000256" key="1">
    <source>
        <dbReference type="ARBA" id="ARBA00023239"/>
    </source>
</evidence>
<gene>
    <name evidence="3" type="ORF">HUJ06_026019</name>
</gene>
<keyword evidence="1" id="KW-0456">Lyase</keyword>
<name>A0A822Y0G7_NELNU</name>
<comment type="caution">
    <text evidence="3">The sequence shown here is derived from an EMBL/GenBank/DDBJ whole genome shotgun (WGS) entry which is preliminary data.</text>
</comment>
<dbReference type="EMBL" id="DUZY01000001">
    <property type="protein sequence ID" value="DAD24555.1"/>
    <property type="molecule type" value="Genomic_DNA"/>
</dbReference>
<sequence length="267" mass="29760">MEALLSQFTLLSNQALEDKNFDPSTIEELMKFFEVEAHRSWAALDVEQKNAVEEAEISMREAEDYLNLVMERAMDDFRSFEGELGQAAKAELESLVKEAKAAKKRGKLIESAATIASKKYMEAALSSATASVKSAFKGSKWGVAYKVSGEEDEQIALEYLEVREKQYDVKAYLDAFTDLESTTPEVSGVMVYIASSDKMSNKNYLGPASLEEMANQIVHAEGPSGPNRDYLFHLEKALLQLGCEDNHVMELAKVVRQKLSQSKETDS</sequence>
<accession>A0A822Y0G7</accession>
<evidence type="ECO:0000313" key="3">
    <source>
        <dbReference type="EMBL" id="DAD24555.1"/>
    </source>
</evidence>
<reference evidence="3 4" key="1">
    <citation type="journal article" date="2020" name="Mol. Biol. Evol.">
        <title>Distinct Expression and Methylation Patterns for Genes with Different Fates following a Single Whole-Genome Duplication in Flowering Plants.</title>
        <authorList>
            <person name="Shi T."/>
            <person name="Rahmani R.S."/>
            <person name="Gugger P.F."/>
            <person name="Wang M."/>
            <person name="Li H."/>
            <person name="Zhang Y."/>
            <person name="Li Z."/>
            <person name="Wang Q."/>
            <person name="Van de Peer Y."/>
            <person name="Marchal K."/>
            <person name="Chen J."/>
        </authorList>
    </citation>
    <scope>NUCLEOTIDE SEQUENCE [LARGE SCALE GENOMIC DNA]</scope>
    <source>
        <tissue evidence="3">Leaf</tissue>
    </source>
</reference>
<dbReference type="InterPro" id="IPR006840">
    <property type="entry name" value="ChaC"/>
</dbReference>
<dbReference type="GO" id="GO:0006751">
    <property type="term" value="P:glutathione catabolic process"/>
    <property type="evidence" value="ECO:0007669"/>
    <property type="project" value="InterPro"/>
</dbReference>
<dbReference type="PANTHER" id="PTHR37707:SF1">
    <property type="entry name" value="MATERNAL EFFECT EMBRYO ARREST 9"/>
    <property type="match status" value="1"/>
</dbReference>
<evidence type="ECO:0000313" key="4">
    <source>
        <dbReference type="Proteomes" id="UP000607653"/>
    </source>
</evidence>